<dbReference type="Proteomes" id="UP000004263">
    <property type="component" value="Unassembled WGS sequence"/>
</dbReference>
<dbReference type="FunFam" id="3.40.1210.10:FF:000001">
    <property type="entry name" value="5'/3'-nucleotidase SurE"/>
    <property type="match status" value="1"/>
</dbReference>
<gene>
    <name evidence="9" type="primary">surE</name>
    <name evidence="11" type="ORF">RED65_03370</name>
</gene>
<dbReference type="GO" id="GO:0005737">
    <property type="term" value="C:cytoplasm"/>
    <property type="evidence" value="ECO:0007669"/>
    <property type="project" value="UniProtKB-SubCell"/>
</dbReference>
<evidence type="ECO:0000256" key="5">
    <source>
        <dbReference type="ARBA" id="ARBA00022490"/>
    </source>
</evidence>
<dbReference type="AlphaFoldDB" id="Q1N1K4"/>
<dbReference type="EC" id="3.1.3.5" evidence="9"/>
<dbReference type="Gene3D" id="3.40.1210.10">
    <property type="entry name" value="Survival protein SurE-like phosphatase/nucleotidase"/>
    <property type="match status" value="1"/>
</dbReference>
<reference evidence="11 12" key="1">
    <citation type="submission" date="2006-03" db="EMBL/GenBank/DDBJ databases">
        <authorList>
            <person name="Pinhassi J."/>
            <person name="Pedros-Alio C."/>
            <person name="Ferriera S."/>
            <person name="Johnson J."/>
            <person name="Kravitz S."/>
            <person name="Halpern A."/>
            <person name="Remington K."/>
            <person name="Beeson K."/>
            <person name="Tran B."/>
            <person name="Rogers Y.-H."/>
            <person name="Friedman R."/>
            <person name="Venter J.C."/>
        </authorList>
    </citation>
    <scope>NUCLEOTIDE SEQUENCE [LARGE SCALE GENOMIC DNA]</scope>
    <source>
        <strain evidence="11 12">RED65</strain>
    </source>
</reference>
<keyword evidence="5 9" id="KW-0963">Cytoplasm</keyword>
<dbReference type="Pfam" id="PF01975">
    <property type="entry name" value="SurE"/>
    <property type="match status" value="1"/>
</dbReference>
<dbReference type="NCBIfam" id="NF001489">
    <property type="entry name" value="PRK00346.1-3"/>
    <property type="match status" value="1"/>
</dbReference>
<comment type="cofactor">
    <cofactor evidence="9">
        <name>a divalent metal cation</name>
        <dbReference type="ChEBI" id="CHEBI:60240"/>
    </cofactor>
    <text evidence="9">Binds 1 divalent metal cation per subunit.</text>
</comment>
<keyword evidence="6 9" id="KW-0479">Metal-binding</keyword>
<name>Q1N1K4_9GAMM</name>
<dbReference type="GO" id="GO:0008254">
    <property type="term" value="F:3'-nucleotidase activity"/>
    <property type="evidence" value="ECO:0007669"/>
    <property type="project" value="TreeGrafter"/>
</dbReference>
<comment type="subcellular location">
    <subcellularLocation>
        <location evidence="3 9">Cytoplasm</location>
    </subcellularLocation>
</comment>
<feature type="binding site" evidence="9">
    <location>
        <position position="92"/>
    </location>
    <ligand>
        <name>a divalent metal cation</name>
        <dbReference type="ChEBI" id="CHEBI:60240"/>
    </ligand>
</feature>
<dbReference type="InterPro" id="IPR036523">
    <property type="entry name" value="SurE-like_sf"/>
</dbReference>
<feature type="binding site" evidence="9">
    <location>
        <position position="9"/>
    </location>
    <ligand>
        <name>a divalent metal cation</name>
        <dbReference type="ChEBI" id="CHEBI:60240"/>
    </ligand>
</feature>
<dbReference type="PANTHER" id="PTHR30457">
    <property type="entry name" value="5'-NUCLEOTIDASE SURE"/>
    <property type="match status" value="1"/>
</dbReference>
<evidence type="ECO:0000256" key="8">
    <source>
        <dbReference type="ARBA" id="ARBA00022801"/>
    </source>
</evidence>
<evidence type="ECO:0000256" key="9">
    <source>
        <dbReference type="HAMAP-Rule" id="MF_00060"/>
    </source>
</evidence>
<evidence type="ECO:0000256" key="2">
    <source>
        <dbReference type="ARBA" id="ARBA00001946"/>
    </source>
</evidence>
<dbReference type="InterPro" id="IPR002828">
    <property type="entry name" value="SurE-like_Pase/nucleotidase"/>
</dbReference>
<evidence type="ECO:0000256" key="6">
    <source>
        <dbReference type="ARBA" id="ARBA00022723"/>
    </source>
</evidence>
<feature type="binding site" evidence="9">
    <location>
        <position position="8"/>
    </location>
    <ligand>
        <name>a divalent metal cation</name>
        <dbReference type="ChEBI" id="CHEBI:60240"/>
    </ligand>
</feature>
<dbReference type="STRING" id="207949.RED65_03370"/>
<keyword evidence="7 9" id="KW-0547">Nucleotide-binding</keyword>
<dbReference type="GO" id="GO:0000166">
    <property type="term" value="F:nucleotide binding"/>
    <property type="evidence" value="ECO:0007669"/>
    <property type="project" value="UniProtKB-KW"/>
</dbReference>
<comment type="similarity">
    <text evidence="4 9">Belongs to the SurE nucleotidase family.</text>
</comment>
<dbReference type="GO" id="GO:0046872">
    <property type="term" value="F:metal ion binding"/>
    <property type="evidence" value="ECO:0007669"/>
    <property type="project" value="UniProtKB-UniRule"/>
</dbReference>
<sequence length="245" mass="26796">MKILLSNDDGVYAPGLQTLAKYCQDAGYDIQVVAPDRDRSGASNSLTLDRPLHPTYLDNGFISVNGTPTDCVHLGISQFTDHNADLVISGINRGANLGDDVIYSGTVAAAMEGRFLVRFPIAISLAGTQFFDTAARVLMQLLPDLLQLQLPARTLLNINVPDVAFDELKGVAITRLGHRHRSDNPVKTENPRGKECYWISAVGNVADNAEDTDFYAIEHNFVSITPIHVDMTHHESLQSLRGLKL</sequence>
<dbReference type="HOGENOM" id="CLU_045192_1_2_6"/>
<evidence type="ECO:0000313" key="11">
    <source>
        <dbReference type="EMBL" id="EAT12046.1"/>
    </source>
</evidence>
<protein>
    <recommendedName>
        <fullName evidence="9">5'-nucleotidase SurE</fullName>
        <ecNumber evidence="9">3.1.3.5</ecNumber>
    </recommendedName>
    <alternativeName>
        <fullName evidence="9">Nucleoside 5'-monophosphate phosphohydrolase</fullName>
    </alternativeName>
</protein>
<comment type="caution">
    <text evidence="11">The sequence shown here is derived from an EMBL/GenBank/DDBJ whole genome shotgun (WGS) entry which is preliminary data.</text>
</comment>
<evidence type="ECO:0000256" key="3">
    <source>
        <dbReference type="ARBA" id="ARBA00004496"/>
    </source>
</evidence>
<evidence type="ECO:0000259" key="10">
    <source>
        <dbReference type="Pfam" id="PF01975"/>
    </source>
</evidence>
<dbReference type="InterPro" id="IPR030048">
    <property type="entry name" value="SurE"/>
</dbReference>
<dbReference type="EMBL" id="AAQH01000010">
    <property type="protein sequence ID" value="EAT12046.1"/>
    <property type="molecule type" value="Genomic_DNA"/>
</dbReference>
<dbReference type="NCBIfam" id="TIGR00087">
    <property type="entry name" value="surE"/>
    <property type="match status" value="1"/>
</dbReference>
<dbReference type="HAMAP" id="MF_00060">
    <property type="entry name" value="SurE"/>
    <property type="match status" value="1"/>
</dbReference>
<evidence type="ECO:0000256" key="7">
    <source>
        <dbReference type="ARBA" id="ARBA00022741"/>
    </source>
</evidence>
<comment type="function">
    <text evidence="9">Nucleotidase that shows phosphatase activity on nucleoside 5'-monophosphates.</text>
</comment>
<keyword evidence="8 9" id="KW-0378">Hydrolase</keyword>
<feature type="binding site" evidence="9">
    <location>
        <position position="40"/>
    </location>
    <ligand>
        <name>a divalent metal cation</name>
        <dbReference type="ChEBI" id="CHEBI:60240"/>
    </ligand>
</feature>
<accession>Q1N1K4</accession>
<evidence type="ECO:0000313" key="12">
    <source>
        <dbReference type="Proteomes" id="UP000004263"/>
    </source>
</evidence>
<proteinExistence type="inferred from homology"/>
<dbReference type="SUPFAM" id="SSF64167">
    <property type="entry name" value="SurE-like"/>
    <property type="match status" value="1"/>
</dbReference>
<dbReference type="GO" id="GO:0004309">
    <property type="term" value="F:exopolyphosphatase activity"/>
    <property type="evidence" value="ECO:0007669"/>
    <property type="project" value="TreeGrafter"/>
</dbReference>
<evidence type="ECO:0000256" key="4">
    <source>
        <dbReference type="ARBA" id="ARBA00011062"/>
    </source>
</evidence>
<comment type="cofactor">
    <cofactor evidence="2">
        <name>Mg(2+)</name>
        <dbReference type="ChEBI" id="CHEBI:18420"/>
    </cofactor>
</comment>
<feature type="domain" description="Survival protein SurE-like phosphatase/nucleotidase" evidence="10">
    <location>
        <begin position="3"/>
        <end position="182"/>
    </location>
</feature>
<dbReference type="GO" id="GO:0008253">
    <property type="term" value="F:5'-nucleotidase activity"/>
    <property type="evidence" value="ECO:0007669"/>
    <property type="project" value="UniProtKB-UniRule"/>
</dbReference>
<comment type="catalytic activity">
    <reaction evidence="1 9">
        <text>a ribonucleoside 5'-phosphate + H2O = a ribonucleoside + phosphate</text>
        <dbReference type="Rhea" id="RHEA:12484"/>
        <dbReference type="ChEBI" id="CHEBI:15377"/>
        <dbReference type="ChEBI" id="CHEBI:18254"/>
        <dbReference type="ChEBI" id="CHEBI:43474"/>
        <dbReference type="ChEBI" id="CHEBI:58043"/>
        <dbReference type="EC" id="3.1.3.5"/>
    </reaction>
</comment>
<keyword evidence="12" id="KW-1185">Reference proteome</keyword>
<evidence type="ECO:0000256" key="1">
    <source>
        <dbReference type="ARBA" id="ARBA00000815"/>
    </source>
</evidence>
<organism evidence="11 12">
    <name type="scientific">Bermanella marisrubri</name>
    <dbReference type="NCBI Taxonomy" id="207949"/>
    <lineage>
        <taxon>Bacteria</taxon>
        <taxon>Pseudomonadati</taxon>
        <taxon>Pseudomonadota</taxon>
        <taxon>Gammaproteobacteria</taxon>
        <taxon>Oceanospirillales</taxon>
        <taxon>Oceanospirillaceae</taxon>
        <taxon>Bermanella</taxon>
    </lineage>
</organism>
<dbReference type="PANTHER" id="PTHR30457:SF12">
    <property type="entry name" value="5'_3'-NUCLEOTIDASE SURE"/>
    <property type="match status" value="1"/>
</dbReference>
<dbReference type="NCBIfam" id="NF001490">
    <property type="entry name" value="PRK00346.1-4"/>
    <property type="match status" value="1"/>
</dbReference>